<accession>A0AAV8Z982</accession>
<keyword evidence="1" id="KW-0812">Transmembrane</keyword>
<evidence type="ECO:0000313" key="2">
    <source>
        <dbReference type="EMBL" id="KAJ8960711.1"/>
    </source>
</evidence>
<feature type="transmembrane region" description="Helical" evidence="1">
    <location>
        <begin position="44"/>
        <end position="63"/>
    </location>
</feature>
<reference evidence="2" key="1">
    <citation type="journal article" date="2023" name="Insect Mol. Biol.">
        <title>Genome sequencing provides insights into the evolution of gene families encoding plant cell wall-degrading enzymes in longhorned beetles.</title>
        <authorList>
            <person name="Shin N.R."/>
            <person name="Okamura Y."/>
            <person name="Kirsch R."/>
            <person name="Pauchet Y."/>
        </authorList>
    </citation>
    <scope>NUCLEOTIDE SEQUENCE</scope>
    <source>
        <strain evidence="2">AMC_N1</strain>
    </source>
</reference>
<proteinExistence type="predicted"/>
<keyword evidence="3" id="KW-1185">Reference proteome</keyword>
<evidence type="ECO:0000256" key="1">
    <source>
        <dbReference type="SAM" id="Phobius"/>
    </source>
</evidence>
<name>A0AAV8Z982_9CUCU</name>
<organism evidence="2 3">
    <name type="scientific">Aromia moschata</name>
    <dbReference type="NCBI Taxonomy" id="1265417"/>
    <lineage>
        <taxon>Eukaryota</taxon>
        <taxon>Metazoa</taxon>
        <taxon>Ecdysozoa</taxon>
        <taxon>Arthropoda</taxon>
        <taxon>Hexapoda</taxon>
        <taxon>Insecta</taxon>
        <taxon>Pterygota</taxon>
        <taxon>Neoptera</taxon>
        <taxon>Endopterygota</taxon>
        <taxon>Coleoptera</taxon>
        <taxon>Polyphaga</taxon>
        <taxon>Cucujiformia</taxon>
        <taxon>Chrysomeloidea</taxon>
        <taxon>Cerambycidae</taxon>
        <taxon>Cerambycinae</taxon>
        <taxon>Callichromatini</taxon>
        <taxon>Aromia</taxon>
    </lineage>
</organism>
<feature type="transmembrane region" description="Helical" evidence="1">
    <location>
        <begin position="12"/>
        <end position="32"/>
    </location>
</feature>
<dbReference type="EMBL" id="JAPWTK010000007">
    <property type="protein sequence ID" value="KAJ8960711.1"/>
    <property type="molecule type" value="Genomic_DNA"/>
</dbReference>
<evidence type="ECO:0000313" key="3">
    <source>
        <dbReference type="Proteomes" id="UP001162162"/>
    </source>
</evidence>
<feature type="transmembrane region" description="Helical" evidence="1">
    <location>
        <begin position="104"/>
        <end position="121"/>
    </location>
</feature>
<dbReference type="Proteomes" id="UP001162162">
    <property type="component" value="Unassembled WGS sequence"/>
</dbReference>
<gene>
    <name evidence="2" type="ORF">NQ318_020003</name>
</gene>
<dbReference type="AlphaFoldDB" id="A0AAV8Z982"/>
<protein>
    <submittedName>
        <fullName evidence="2">Uncharacterized protein</fullName>
    </submittedName>
</protein>
<keyword evidence="1" id="KW-0472">Membrane</keyword>
<sequence>MKCGGSRLKELIVPIVLSVQFAVIHLYCLLTYHTQVTDKDLLHFAYVGYTTMFLNSLVNFTSFGTDESFCELRLLLDYAQLTLALPCFTTEVWIANSVGANEVAVLHALFGLSAFFFYVLMEYKRQDLTDLALIISGLSSLLVGLIYANYFASGAALVYLVGYFFVKRKQTCGLEASGAYNYIMAANQIALEENQNGS</sequence>
<feature type="transmembrane region" description="Helical" evidence="1">
    <location>
        <begin position="133"/>
        <end position="166"/>
    </location>
</feature>
<feature type="transmembrane region" description="Helical" evidence="1">
    <location>
        <begin position="75"/>
        <end position="98"/>
    </location>
</feature>
<keyword evidence="1" id="KW-1133">Transmembrane helix</keyword>
<comment type="caution">
    <text evidence="2">The sequence shown here is derived from an EMBL/GenBank/DDBJ whole genome shotgun (WGS) entry which is preliminary data.</text>
</comment>